<feature type="transmembrane region" description="Helical" evidence="9">
    <location>
        <begin position="1192"/>
        <end position="1212"/>
    </location>
</feature>
<dbReference type="Pfam" id="PF00005">
    <property type="entry name" value="ABC_tran"/>
    <property type="match status" value="2"/>
</dbReference>
<feature type="transmembrane region" description="Helical" evidence="9">
    <location>
        <begin position="423"/>
        <end position="448"/>
    </location>
</feature>
<evidence type="ECO:0000256" key="6">
    <source>
        <dbReference type="ARBA" id="ARBA00023136"/>
    </source>
</evidence>
<dbReference type="PANTHER" id="PTHR19229">
    <property type="entry name" value="ATP-BINDING CASSETTE TRANSPORTER SUBFAMILY A ABCA"/>
    <property type="match status" value="1"/>
</dbReference>
<evidence type="ECO:0000256" key="7">
    <source>
        <dbReference type="SAM" id="Coils"/>
    </source>
</evidence>
<accession>A0A226EYI8</accession>
<feature type="transmembrane region" description="Helical" evidence="9">
    <location>
        <begin position="1331"/>
        <end position="1352"/>
    </location>
</feature>
<feature type="transmembrane region" description="Helical" evidence="9">
    <location>
        <begin position="1010"/>
        <end position="1027"/>
    </location>
</feature>
<evidence type="ECO:0000313" key="12">
    <source>
        <dbReference type="Proteomes" id="UP000198287"/>
    </source>
</evidence>
<evidence type="ECO:0000256" key="5">
    <source>
        <dbReference type="ARBA" id="ARBA00022989"/>
    </source>
</evidence>
<feature type="coiled-coil region" evidence="7">
    <location>
        <begin position="1804"/>
        <end position="1831"/>
    </location>
</feature>
<evidence type="ECO:0000256" key="3">
    <source>
        <dbReference type="ARBA" id="ARBA00022741"/>
    </source>
</evidence>
<feature type="transmembrane region" description="Helical" evidence="9">
    <location>
        <begin position="1437"/>
        <end position="1458"/>
    </location>
</feature>
<evidence type="ECO:0000259" key="10">
    <source>
        <dbReference type="PROSITE" id="PS50893"/>
    </source>
</evidence>
<feature type="transmembrane region" description="Helical" evidence="9">
    <location>
        <begin position="116"/>
        <end position="140"/>
    </location>
</feature>
<feature type="domain" description="ABC transporter" evidence="10">
    <location>
        <begin position="656"/>
        <end position="862"/>
    </location>
</feature>
<keyword evidence="12" id="KW-1185">Reference proteome</keyword>
<feature type="transmembrane region" description="Helical" evidence="9">
    <location>
        <begin position="1271"/>
        <end position="1292"/>
    </location>
</feature>
<evidence type="ECO:0000256" key="1">
    <source>
        <dbReference type="ARBA" id="ARBA00004141"/>
    </source>
</evidence>
<evidence type="ECO:0000256" key="9">
    <source>
        <dbReference type="SAM" id="Phobius"/>
    </source>
</evidence>
<feature type="compositionally biased region" description="Basic residues" evidence="8">
    <location>
        <begin position="74"/>
        <end position="85"/>
    </location>
</feature>
<feature type="transmembrane region" description="Helical" evidence="9">
    <location>
        <begin position="490"/>
        <end position="512"/>
    </location>
</feature>
<dbReference type="GO" id="GO:0140359">
    <property type="term" value="F:ABC-type transporter activity"/>
    <property type="evidence" value="ECO:0007669"/>
    <property type="project" value="InterPro"/>
</dbReference>
<feature type="compositionally biased region" description="Low complexity" evidence="8">
    <location>
        <begin position="57"/>
        <end position="69"/>
    </location>
</feature>
<gene>
    <name evidence="11" type="ORF">Fcan01_03427</name>
</gene>
<feature type="transmembrane region" description="Helical" evidence="9">
    <location>
        <begin position="568"/>
        <end position="592"/>
    </location>
</feature>
<dbReference type="Pfam" id="PF12698">
    <property type="entry name" value="ABC2_membrane_3"/>
    <property type="match status" value="2"/>
</dbReference>
<protein>
    <submittedName>
        <fullName evidence="11">ATP-binding cassette sub-family A member 3</fullName>
    </submittedName>
</protein>
<feature type="region of interest" description="Disordered" evidence="8">
    <location>
        <begin position="49"/>
        <end position="85"/>
    </location>
</feature>
<keyword evidence="7" id="KW-0175">Coiled coil</keyword>
<dbReference type="GO" id="GO:0016887">
    <property type="term" value="F:ATP hydrolysis activity"/>
    <property type="evidence" value="ECO:0007669"/>
    <property type="project" value="InterPro"/>
</dbReference>
<evidence type="ECO:0000256" key="2">
    <source>
        <dbReference type="ARBA" id="ARBA00022692"/>
    </source>
</evidence>
<keyword evidence="4 11" id="KW-0067">ATP-binding</keyword>
<keyword evidence="2 9" id="KW-0812">Transmembrane</keyword>
<feature type="transmembrane region" description="Helical" evidence="9">
    <location>
        <begin position="1233"/>
        <end position="1259"/>
    </location>
</feature>
<feature type="transmembrane region" description="Helical" evidence="9">
    <location>
        <begin position="460"/>
        <end position="484"/>
    </location>
</feature>
<dbReference type="PROSITE" id="PS50893">
    <property type="entry name" value="ABC_TRANSPORTER_2"/>
    <property type="match status" value="2"/>
</dbReference>
<dbReference type="Gene3D" id="3.40.50.300">
    <property type="entry name" value="P-loop containing nucleotide triphosphate hydrolases"/>
    <property type="match status" value="3"/>
</dbReference>
<feature type="transmembrane region" description="Helical" evidence="9">
    <location>
        <begin position="524"/>
        <end position="543"/>
    </location>
</feature>
<dbReference type="InterPro" id="IPR026082">
    <property type="entry name" value="ABCA"/>
</dbReference>
<dbReference type="InterPro" id="IPR003439">
    <property type="entry name" value="ABC_transporter-like_ATP-bd"/>
</dbReference>
<dbReference type="OrthoDB" id="8061355at2759"/>
<sequence length="1832" mass="208046">MTLSKVYPEMSRAFNSFSSTQKADSQSGWVRGKPTMTNPHHLSAASITSLKRDGNDSSSTSVGSAGSGSIARPNLKRKDNKSKKPAQRLKRSCSGFWARFSSMFFSRMFLRHRNIVFLLIEVLVPVAITCAIIAAFTSGISWKKSYYEKQDASDKTKLANKFHEVSMQEAMVNFSTRYTNNDGRIFILFTPVNSFTESIMARVRVLLLDERSLAKNPLETYPAATIKNGILGVETFEELIENTLIHRDETDAHGKPIGVVFHYNHKAIDPVTEVPYRLSFSIRHFEESISNTLDPYPYVKPRIATSPYIETGFIGLQYAIQYSYFQHLHQKIHSNKTVNLLCYSIFQKSPTILTIDDAPVVKLHMFYFPNFYNVDVRTLITFVVCFCLVIAYLFTSFFILRQLVQENQSGIKEILNMHGMPTYLHWLILFVHALLFRGITAILMTLVLHTKFTFGKIISLSDTSLIFVLLWVHLLALTFFNFFLTTVIHSATFVGAYAILIGLVSFIAPTTFYKFGVIERVGNIILAFFFPNWALYNIFFYIINFDCDEKGVLWSNIKTKGQKGDTSYFTLFEGLLIMGASAIFYFLLATYINLTSQAKMFPPTLKWWDVIGRKKQWKENMSRQQELLIEIREGKDDNFEKPAIYEESNSGNKCYVRVRHLCKRFGKHKMALDTINMNIMHEEITVILGHGGSGKSTLVSILAGLLNPTAGYATIKNHDVIFEANKAGHFVGLCSQTLIYFNLLNVKQHLYLCYRIRDYYPDSMTNEELRRLNIAMAMADSPKVLLLDEPTMGMDAFGRREIWNILKILKHHHTVILTSTYMDEAEYLADKIALLAHGRLICYGSVEFLKKQYDTGYFLKCSPFRDVKLDAQAILALVRNRVGENAEEQKNSTIKDVDNLIIELPIVDFLKFSELCEDFDRNQIKMGIKKYTFKQIGLNDIFIKICESISIDKDGPDLYVRRDSAGDVRSAMTSQIPTAPESGRYLPNYKSQFNALLQKRITYLLSKHDFLVWQFLIPICLILLVMYEAKIFAATPLVPPLRNMTFEPFSSDMQVFTLVSSDNDAINYTAHIKNTLGSRMKELSRSERILTALNNLLSGQTSNLGNVKENHMAALEFKSVVGNKEMFDFIGYFASGALHSAPVILNTMMNVILSAVTEPDKPKYQIFAVNNPLPLTTETWSTSHESCGLVCIIFSLILSFAFGFISGWTSIFPRQERRIGIKHMQFMSGVRPWLYWLGNFVCDATMMIIVTLIVGIIFYLDRKETFGTNAIFVLMCITVLYLGWSGLAFSYFVSCVLPMKFRGFTSMILIHMICLILFIFSEWVLKSTTSTGAVVLRFLLMIFPGFAVTCGIQDWFNAISRRSFCQGLLPHVKEMCVGSKEVSVRHFASAKHLYDHIMKTNVVLGQCCDKICKPRNACFKEPGILSPTFESWSNPGLITDLIALTLTGFLYWLLLLVAEKRIASRISQKVFSNFLDSEKGKKLRKTQVGSSDIKHETLVVKSMIDGESFPTDTAMIIYGLTKYRDDVILLNEFSLEVKKGDCIGILGAGGSGKSTLIRMIAGIDTPTKGMCYIGNASLVKNRKQYLSCLGYCPQENTLFDTFTGIQMLELMGRLRGIPKEILSSHVAKWLQVVGLSESGQDLCKLYGFDMKRRLCCAMALIGQCQILLLDEATTGIGPMGRERFWAVLEHLKDLGHTIIFTSFHTEECLKLSTKLVVLADGKPILSYFSLRSYCDLLDEQDNLLMFFLRDAKIFWGEVFRRMHGLVAQYSHILSSYDVTEASIDELFVLLTNKYREMGTPRRIDNQSETEISKEEAEIQALEKAARALHMKV</sequence>
<dbReference type="GO" id="GO:0016020">
    <property type="term" value="C:membrane"/>
    <property type="evidence" value="ECO:0007669"/>
    <property type="project" value="UniProtKB-SubCell"/>
</dbReference>
<proteinExistence type="predicted"/>
<dbReference type="InterPro" id="IPR027417">
    <property type="entry name" value="P-loop_NTPase"/>
</dbReference>
<dbReference type="InterPro" id="IPR013525">
    <property type="entry name" value="ABC2_TM"/>
</dbReference>
<dbReference type="SMART" id="SM00382">
    <property type="entry name" value="AAA"/>
    <property type="match status" value="2"/>
</dbReference>
<feature type="transmembrane region" description="Helical" evidence="9">
    <location>
        <begin position="379"/>
        <end position="403"/>
    </location>
</feature>
<reference evidence="11 12" key="1">
    <citation type="submission" date="2015-12" db="EMBL/GenBank/DDBJ databases">
        <title>The genome of Folsomia candida.</title>
        <authorList>
            <person name="Faddeeva A."/>
            <person name="Derks M.F."/>
            <person name="Anvar Y."/>
            <person name="Smit S."/>
            <person name="Van Straalen N."/>
            <person name="Roelofs D."/>
        </authorList>
    </citation>
    <scope>NUCLEOTIDE SEQUENCE [LARGE SCALE GENOMIC DNA]</scope>
    <source>
        <strain evidence="11 12">VU population</strain>
        <tissue evidence="11">Whole body</tissue>
    </source>
</reference>
<dbReference type="Proteomes" id="UP000198287">
    <property type="component" value="Unassembled WGS sequence"/>
</dbReference>
<evidence type="ECO:0000313" key="11">
    <source>
        <dbReference type="EMBL" id="OXA62197.1"/>
    </source>
</evidence>
<dbReference type="InterPro" id="IPR003593">
    <property type="entry name" value="AAA+_ATPase"/>
</dbReference>
<feature type="domain" description="ABC transporter" evidence="10">
    <location>
        <begin position="1515"/>
        <end position="1745"/>
    </location>
</feature>
<dbReference type="OMA" id="GRLICYG"/>
<evidence type="ECO:0000256" key="4">
    <source>
        <dbReference type="ARBA" id="ARBA00022840"/>
    </source>
</evidence>
<comment type="caution">
    <text evidence="11">The sequence shown here is derived from an EMBL/GenBank/DDBJ whole genome shotgun (WGS) entry which is preliminary data.</text>
</comment>
<feature type="transmembrane region" description="Helical" evidence="9">
    <location>
        <begin position="1304"/>
        <end position="1325"/>
    </location>
</feature>
<keyword evidence="6 9" id="KW-0472">Membrane</keyword>
<dbReference type="GO" id="GO:0005524">
    <property type="term" value="F:ATP binding"/>
    <property type="evidence" value="ECO:0007669"/>
    <property type="project" value="UniProtKB-KW"/>
</dbReference>
<keyword evidence="5 9" id="KW-1133">Transmembrane helix</keyword>
<comment type="subcellular location">
    <subcellularLocation>
        <location evidence="1">Membrane</location>
        <topology evidence="1">Multi-pass membrane protein</topology>
    </subcellularLocation>
</comment>
<dbReference type="GO" id="GO:0005319">
    <property type="term" value="F:lipid transporter activity"/>
    <property type="evidence" value="ECO:0007669"/>
    <property type="project" value="TreeGrafter"/>
</dbReference>
<dbReference type="EMBL" id="LNIX01000001">
    <property type="protein sequence ID" value="OXA62197.1"/>
    <property type="molecule type" value="Genomic_DNA"/>
</dbReference>
<organism evidence="11 12">
    <name type="scientific">Folsomia candida</name>
    <name type="common">Springtail</name>
    <dbReference type="NCBI Taxonomy" id="158441"/>
    <lineage>
        <taxon>Eukaryota</taxon>
        <taxon>Metazoa</taxon>
        <taxon>Ecdysozoa</taxon>
        <taxon>Arthropoda</taxon>
        <taxon>Hexapoda</taxon>
        <taxon>Collembola</taxon>
        <taxon>Entomobryomorpha</taxon>
        <taxon>Isotomoidea</taxon>
        <taxon>Isotomidae</taxon>
        <taxon>Proisotominae</taxon>
        <taxon>Folsomia</taxon>
    </lineage>
</organism>
<evidence type="ECO:0000256" key="8">
    <source>
        <dbReference type="SAM" id="MobiDB-lite"/>
    </source>
</evidence>
<name>A0A226EYI8_FOLCA</name>
<keyword evidence="3" id="KW-0547">Nucleotide-binding</keyword>
<dbReference type="SUPFAM" id="SSF52540">
    <property type="entry name" value="P-loop containing nucleoside triphosphate hydrolases"/>
    <property type="match status" value="2"/>
</dbReference>